<accession>A0ABX7FEE6</accession>
<evidence type="ECO:0000256" key="1">
    <source>
        <dbReference type="SAM" id="MobiDB-lite"/>
    </source>
</evidence>
<proteinExistence type="predicted"/>
<dbReference type="EMBL" id="CP047167">
    <property type="protein sequence ID" value="QRF68612.1"/>
    <property type="molecule type" value="Genomic_DNA"/>
</dbReference>
<keyword evidence="4" id="KW-1185">Reference proteome</keyword>
<reference evidence="3 4" key="1">
    <citation type="submission" date="2019-12" db="EMBL/GenBank/DDBJ databases">
        <title>Complete Genome Sequence of a Quorum-Sensing Bacterium,Rhodobacteraceae bacterium C31, Isolated from a marine microalgae symbiotic bacteria.</title>
        <authorList>
            <person name="Zhang Y."/>
        </authorList>
    </citation>
    <scope>NUCLEOTIDE SEQUENCE [LARGE SCALE GENOMIC DNA]</scope>
    <source>
        <strain evidence="3 4">C31</strain>
        <plasmid evidence="3 4">p-SCP1</plasmid>
    </source>
</reference>
<dbReference type="Gene3D" id="3.40.47.10">
    <property type="match status" value="1"/>
</dbReference>
<evidence type="ECO:0000313" key="3">
    <source>
        <dbReference type="EMBL" id="QRF68612.1"/>
    </source>
</evidence>
<keyword evidence="3" id="KW-0614">Plasmid</keyword>
<dbReference type="Proteomes" id="UP000596387">
    <property type="component" value="Plasmid p-SCP1"/>
</dbReference>
<dbReference type="SUPFAM" id="SSF53901">
    <property type="entry name" value="Thiolase-like"/>
    <property type="match status" value="1"/>
</dbReference>
<dbReference type="InterPro" id="IPR020617">
    <property type="entry name" value="Thiolase_C"/>
</dbReference>
<dbReference type="Pfam" id="PF02803">
    <property type="entry name" value="Thiolase_C"/>
    <property type="match status" value="1"/>
</dbReference>
<protein>
    <recommendedName>
        <fullName evidence="2">Thiolase C-terminal domain-containing protein</fullName>
    </recommendedName>
</protein>
<organism evidence="3 4">
    <name type="scientific">Ponticoccus alexandrii</name>
    <dbReference type="NCBI Taxonomy" id="1943633"/>
    <lineage>
        <taxon>Bacteria</taxon>
        <taxon>Pseudomonadati</taxon>
        <taxon>Pseudomonadota</taxon>
        <taxon>Alphaproteobacteria</taxon>
        <taxon>Rhodobacterales</taxon>
        <taxon>Roseobacteraceae</taxon>
        <taxon>Ponticoccus</taxon>
    </lineage>
</organism>
<feature type="region of interest" description="Disordered" evidence="1">
    <location>
        <begin position="20"/>
        <end position="44"/>
    </location>
</feature>
<dbReference type="InterPro" id="IPR016039">
    <property type="entry name" value="Thiolase-like"/>
</dbReference>
<gene>
    <name evidence="3" type="ORF">GQA70_19685</name>
</gene>
<feature type="domain" description="Thiolase C-terminal" evidence="2">
    <location>
        <begin position="62"/>
        <end position="104"/>
    </location>
</feature>
<evidence type="ECO:0000313" key="4">
    <source>
        <dbReference type="Proteomes" id="UP000596387"/>
    </source>
</evidence>
<sequence>MDGRVQITLKQREGISRETIETRRLLHRKPEAQSSQDEPDPLLDPVVICPKTADDGQAALRDLGIADDDPRMDPNGGAIALGYPVGMSEARMTGTAMLELKPGEKSLFMM</sequence>
<geneLocation type="plasmid" evidence="3 4">
    <name>p-SCP1</name>
</geneLocation>
<evidence type="ECO:0000259" key="2">
    <source>
        <dbReference type="Pfam" id="PF02803"/>
    </source>
</evidence>
<name>A0ABX7FEE6_9RHOB</name>
<feature type="compositionally biased region" description="Basic and acidic residues" evidence="1">
    <location>
        <begin position="20"/>
        <end position="31"/>
    </location>
</feature>